<keyword evidence="4 7" id="KW-0812">Transmembrane</keyword>
<dbReference type="GO" id="GO:0009279">
    <property type="term" value="C:cell outer membrane"/>
    <property type="evidence" value="ECO:0007669"/>
    <property type="project" value="UniProtKB-SubCell"/>
</dbReference>
<dbReference type="InterPro" id="IPR023997">
    <property type="entry name" value="TonB-dep_OMP_SusC/RagA_CS"/>
</dbReference>
<comment type="subcellular location">
    <subcellularLocation>
        <location evidence="1 7">Cell outer membrane</location>
        <topology evidence="1 7">Multi-pass membrane protein</topology>
    </subcellularLocation>
</comment>
<dbReference type="InterPro" id="IPR039426">
    <property type="entry name" value="TonB-dep_rcpt-like"/>
</dbReference>
<evidence type="ECO:0000313" key="10">
    <source>
        <dbReference type="EMBL" id="ADY50659.1"/>
    </source>
</evidence>
<dbReference type="SMART" id="SM00965">
    <property type="entry name" value="STN"/>
    <property type="match status" value="1"/>
</dbReference>
<dbReference type="RefSeq" id="WP_013631162.1">
    <property type="nucleotide sequence ID" value="NC_015177.1"/>
</dbReference>
<dbReference type="Pfam" id="PF07660">
    <property type="entry name" value="STN"/>
    <property type="match status" value="1"/>
</dbReference>
<evidence type="ECO:0000256" key="6">
    <source>
        <dbReference type="ARBA" id="ARBA00023237"/>
    </source>
</evidence>
<keyword evidence="10" id="KW-0675">Receptor</keyword>
<evidence type="ECO:0000259" key="9">
    <source>
        <dbReference type="SMART" id="SM00965"/>
    </source>
</evidence>
<evidence type="ECO:0000256" key="7">
    <source>
        <dbReference type="PROSITE-ProRule" id="PRU01360"/>
    </source>
</evidence>
<dbReference type="HOGENOM" id="CLU_004317_2_1_10"/>
<dbReference type="InterPro" id="IPR012910">
    <property type="entry name" value="Plug_dom"/>
</dbReference>
<dbReference type="SUPFAM" id="SSF49464">
    <property type="entry name" value="Carboxypeptidase regulatory domain-like"/>
    <property type="match status" value="1"/>
</dbReference>
<dbReference type="NCBIfam" id="TIGR04057">
    <property type="entry name" value="SusC_RagA_signa"/>
    <property type="match status" value="1"/>
</dbReference>
<dbReference type="InterPro" id="IPR008969">
    <property type="entry name" value="CarboxyPept-like_regulatory"/>
</dbReference>
<feature type="domain" description="Secretin/TonB short N-terminal" evidence="9">
    <location>
        <begin position="47"/>
        <end position="98"/>
    </location>
</feature>
<gene>
    <name evidence="10" type="ordered locus">Pedsa_0071</name>
</gene>
<dbReference type="Gene3D" id="2.170.130.10">
    <property type="entry name" value="TonB-dependent receptor, plug domain"/>
    <property type="match status" value="1"/>
</dbReference>
<dbReference type="NCBIfam" id="TIGR04056">
    <property type="entry name" value="OMP_RagA_SusC"/>
    <property type="match status" value="1"/>
</dbReference>
<reference evidence="10 11" key="1">
    <citation type="journal article" date="2011" name="Stand. Genomic Sci.">
        <title>Complete genome sequence of the gliding, heparinolytic Pedobacter saltans type strain (113).</title>
        <authorList>
            <person name="Liolios K."/>
            <person name="Sikorski J."/>
            <person name="Lu M."/>
            <person name="Nolan M."/>
            <person name="Lapidus A."/>
            <person name="Lucas S."/>
            <person name="Hammon N."/>
            <person name="Deshpande S."/>
            <person name="Cheng J.F."/>
            <person name="Tapia R."/>
            <person name="Han C."/>
            <person name="Goodwin L."/>
            <person name="Pitluck S."/>
            <person name="Huntemann M."/>
            <person name="Ivanova N."/>
            <person name="Pagani I."/>
            <person name="Mavromatis K."/>
            <person name="Ovchinikova G."/>
            <person name="Pati A."/>
            <person name="Chen A."/>
            <person name="Palaniappan K."/>
            <person name="Land M."/>
            <person name="Hauser L."/>
            <person name="Brambilla E.M."/>
            <person name="Kotsyurbenko O."/>
            <person name="Rohde M."/>
            <person name="Tindall B.J."/>
            <person name="Abt B."/>
            <person name="Goker M."/>
            <person name="Detter J.C."/>
            <person name="Woyke T."/>
            <person name="Bristow J."/>
            <person name="Eisen J.A."/>
            <person name="Markowitz V."/>
            <person name="Hugenholtz P."/>
            <person name="Klenk H.P."/>
            <person name="Kyrpides N.C."/>
        </authorList>
    </citation>
    <scope>NUCLEOTIDE SEQUENCE [LARGE SCALE GENOMIC DNA]</scope>
    <source>
        <strain evidence="11">ATCC 51119 / DSM 12145 / JCM 21818 / LMG 10337 / NBRC 100064 / NCIMB 13643</strain>
    </source>
</reference>
<dbReference type="Pfam" id="PF07715">
    <property type="entry name" value="Plug"/>
    <property type="match status" value="1"/>
</dbReference>
<dbReference type="Gene3D" id="2.40.170.20">
    <property type="entry name" value="TonB-dependent receptor, beta-barrel domain"/>
    <property type="match status" value="1"/>
</dbReference>
<evidence type="ECO:0000256" key="5">
    <source>
        <dbReference type="ARBA" id="ARBA00023136"/>
    </source>
</evidence>
<keyword evidence="3 7" id="KW-1134">Transmembrane beta strand</keyword>
<organism evidence="10 11">
    <name type="scientific">Pseudopedobacter saltans (strain ATCC 51119 / DSM 12145 / JCM 21818 / CCUG 39354 / LMG 10337 / NBRC 100064 / NCIMB 13643)</name>
    <name type="common">Pedobacter saltans</name>
    <dbReference type="NCBI Taxonomy" id="762903"/>
    <lineage>
        <taxon>Bacteria</taxon>
        <taxon>Pseudomonadati</taxon>
        <taxon>Bacteroidota</taxon>
        <taxon>Sphingobacteriia</taxon>
        <taxon>Sphingobacteriales</taxon>
        <taxon>Sphingobacteriaceae</taxon>
        <taxon>Pseudopedobacter</taxon>
    </lineage>
</organism>
<dbReference type="AlphaFoldDB" id="F0SCS0"/>
<dbReference type="Gene3D" id="3.55.50.30">
    <property type="match status" value="1"/>
</dbReference>
<accession>F0SCS0</accession>
<evidence type="ECO:0000256" key="2">
    <source>
        <dbReference type="ARBA" id="ARBA00022448"/>
    </source>
</evidence>
<dbReference type="STRING" id="762903.Pedsa_0071"/>
<keyword evidence="5 7" id="KW-0472">Membrane</keyword>
<feature type="chain" id="PRO_5005675303" evidence="8">
    <location>
        <begin position="19"/>
        <end position="1134"/>
    </location>
</feature>
<dbReference type="InterPro" id="IPR037066">
    <property type="entry name" value="Plug_dom_sf"/>
</dbReference>
<evidence type="ECO:0000256" key="1">
    <source>
        <dbReference type="ARBA" id="ARBA00004571"/>
    </source>
</evidence>
<keyword evidence="6 7" id="KW-0998">Cell outer membrane</keyword>
<dbReference type="Proteomes" id="UP000000310">
    <property type="component" value="Chromosome"/>
</dbReference>
<name>F0SCS0_PSESL</name>
<dbReference type="KEGG" id="psn:Pedsa_0071"/>
<dbReference type="SUPFAM" id="SSF56935">
    <property type="entry name" value="Porins"/>
    <property type="match status" value="1"/>
</dbReference>
<dbReference type="InterPro" id="IPR023996">
    <property type="entry name" value="TonB-dep_OMP_SusC/RagA"/>
</dbReference>
<evidence type="ECO:0000256" key="8">
    <source>
        <dbReference type="SAM" id="SignalP"/>
    </source>
</evidence>
<feature type="signal peptide" evidence="8">
    <location>
        <begin position="1"/>
        <end position="18"/>
    </location>
</feature>
<dbReference type="PROSITE" id="PS52016">
    <property type="entry name" value="TONB_DEPENDENT_REC_3"/>
    <property type="match status" value="1"/>
</dbReference>
<dbReference type="Gene3D" id="2.60.40.1120">
    <property type="entry name" value="Carboxypeptidase-like, regulatory domain"/>
    <property type="match status" value="1"/>
</dbReference>
<keyword evidence="11" id="KW-1185">Reference proteome</keyword>
<dbReference type="EMBL" id="CP002545">
    <property type="protein sequence ID" value="ADY50659.1"/>
    <property type="molecule type" value="Genomic_DNA"/>
</dbReference>
<dbReference type="InterPro" id="IPR036942">
    <property type="entry name" value="Beta-barrel_TonB_sf"/>
</dbReference>
<comment type="similarity">
    <text evidence="7">Belongs to the TonB-dependent receptor family.</text>
</comment>
<keyword evidence="2 7" id="KW-0813">Transport</keyword>
<dbReference type="InterPro" id="IPR011662">
    <property type="entry name" value="Secretin/TonB_short_N"/>
</dbReference>
<evidence type="ECO:0000256" key="3">
    <source>
        <dbReference type="ARBA" id="ARBA00022452"/>
    </source>
</evidence>
<proteinExistence type="inferred from homology"/>
<keyword evidence="8" id="KW-0732">Signal</keyword>
<dbReference type="eggNOG" id="COG4206">
    <property type="taxonomic scope" value="Bacteria"/>
</dbReference>
<evidence type="ECO:0000256" key="4">
    <source>
        <dbReference type="ARBA" id="ARBA00022692"/>
    </source>
</evidence>
<reference evidence="11" key="2">
    <citation type="submission" date="2011-02" db="EMBL/GenBank/DDBJ databases">
        <title>The complete genome of Pedobacter saltans DSM 12145.</title>
        <authorList>
            <consortium name="US DOE Joint Genome Institute (JGI-PGF)"/>
            <person name="Lucas S."/>
            <person name="Copeland A."/>
            <person name="Lapidus A."/>
            <person name="Bruce D."/>
            <person name="Goodwin L."/>
            <person name="Pitluck S."/>
            <person name="Kyrpides N."/>
            <person name="Mavromatis K."/>
            <person name="Pagani I."/>
            <person name="Ivanova N."/>
            <person name="Ovchinnikova G."/>
            <person name="Lu M."/>
            <person name="Detter J.C."/>
            <person name="Han C."/>
            <person name="Land M."/>
            <person name="Hauser L."/>
            <person name="Markowitz V."/>
            <person name="Cheng J.-F."/>
            <person name="Hugenholtz P."/>
            <person name="Woyke T."/>
            <person name="Wu D."/>
            <person name="Tindall B."/>
            <person name="Pomrenke H.G."/>
            <person name="Brambilla E."/>
            <person name="Klenk H.-P."/>
            <person name="Eisen J.A."/>
        </authorList>
    </citation>
    <scope>NUCLEOTIDE SEQUENCE [LARGE SCALE GENOMIC DNA]</scope>
    <source>
        <strain evidence="11">ATCC 51119 / DSM 12145 / JCM 21818 / LMG 10337 / NBRC 100064 / NCIMB 13643</strain>
    </source>
</reference>
<protein>
    <submittedName>
        <fullName evidence="10">TonB-dependent receptor plug</fullName>
    </submittedName>
</protein>
<sequence>MKLSIVLLLTAFMQIAGAASFAQKLTLTKQNASLKNVLKDLEAKTGYNFIYNTTMLEGTNLVSFNLKEATLEQVLDKALENQSLSYTINGNTVVIIRKTFTEQPKKPIIIKGKVVDKNNEPLPGVGVKIKNTNVMEVTNVNGEYSIRVTDPKSILVFSFIGFQSKEVIVGQQTSINITLNEDVKALSEVVVTALGIQREEKSLGYAVTQVKGEDLMDAVSNNWTDALSGKVAGLNMIKSGGGPAGSNKIILRGESSLSGDNSALIVVDGVVVSSKISEPNGSYLGSENPIDHGNGISDLNPEDIESVTVLKGPGAAALYGSRGSNGAIIITTKSGKPSQKGLGISFNSNSTFGTINRWPDFQYEYGQGAVGSDQYYSWGKTDDGANTKNTGAAWGPKFDGQEYFQWDPNLLGAGLERTPWVPYKNNRKDFFEVSQTYTNSLSVSGGNAKTTARLNFTNLKNEWIVPNTGYNRNTIALNVTQKVNDKLDISTKISYNNKYSDNLPSTGYNNQTVMYNIIALVPNADINWYKRWWIPGQEGLKQIRMFSNGLDNIYLSVNEMLNGSNRDQLIGTISANYEFTKNLNLMVRASMDWSGESRSQKKPKDSARFPEGMFRTQDINMKETNADFLLRYKHKISEDFEANYSFGGSSMLNSYKMISLSADRLRYPGIYTFANRQDRVVASSRTQEYAVNSFYGMAQFAYKNFLYLDITGRNDWASTLATKYSTENTPFFYPSVNLSGIISDIATLPSSISFWKLRASWANVGGGGVTPYQTGYNYVAKEEYSAGMANPTFIANPNLKNELSASIEFGTDIRFFKGRLGLDATYYKSNINNQILRVPVDRATGYSYTMMNSGLVQNKGVEIQLNGTPMKPKKGITWDVSANFAANRNTIVSLADSVTTYLMQSGPRGTMEARVGGRMGDLYGLGYRRNEEGKIIYNDQGYPTLTEEVIYLGKATPDFTWGITNSFKYKQFRFKVLVDGQYGAVAYSHTHAAASIAGKLTNSLPGRYNGIIGDGVQRNPDGTYRPNDVVAQQIGTYYNEHFKSDNVEANTFSTDFIKLREARLDYTLSPKLVKKLKLQRATVGIYGRDLFVWSDWPAYDPEFGTLGGSDIQRGFEVAQFPSTRNFGVNVSFSF</sequence>
<dbReference type="Pfam" id="PF13715">
    <property type="entry name" value="CarbopepD_reg_2"/>
    <property type="match status" value="1"/>
</dbReference>
<evidence type="ECO:0000313" key="11">
    <source>
        <dbReference type="Proteomes" id="UP000000310"/>
    </source>
</evidence>